<dbReference type="SUPFAM" id="SSF53335">
    <property type="entry name" value="S-adenosyl-L-methionine-dependent methyltransferases"/>
    <property type="match status" value="1"/>
</dbReference>
<reference evidence="4" key="1">
    <citation type="submission" date="2023-10" db="EMBL/GenBank/DDBJ databases">
        <authorList>
            <person name="Chen Y."/>
            <person name="Shah S."/>
            <person name="Dougan E. K."/>
            <person name="Thang M."/>
            <person name="Chan C."/>
        </authorList>
    </citation>
    <scope>NUCLEOTIDE SEQUENCE [LARGE SCALE GENOMIC DNA]</scope>
</reference>
<feature type="non-terminal residue" evidence="4">
    <location>
        <position position="1"/>
    </location>
</feature>
<name>A0ABN9XX80_9DINO</name>
<evidence type="ECO:0000256" key="1">
    <source>
        <dbReference type="ARBA" id="ARBA00022603"/>
    </source>
</evidence>
<keyword evidence="1" id="KW-0489">Methyltransferase</keyword>
<feature type="compositionally biased region" description="Low complexity" evidence="3">
    <location>
        <begin position="517"/>
        <end position="527"/>
    </location>
</feature>
<dbReference type="Gene3D" id="3.40.50.150">
    <property type="entry name" value="Vaccinia Virus protein VP39"/>
    <property type="match status" value="1"/>
</dbReference>
<feature type="region of interest" description="Disordered" evidence="3">
    <location>
        <begin position="508"/>
        <end position="527"/>
    </location>
</feature>
<keyword evidence="2" id="KW-0808">Transferase</keyword>
<gene>
    <name evidence="4" type="ORF">PCOR1329_LOCUS80497</name>
</gene>
<comment type="caution">
    <text evidence="4">The sequence shown here is derived from an EMBL/GenBank/DDBJ whole genome shotgun (WGS) entry which is preliminary data.</text>
</comment>
<protein>
    <recommendedName>
        <fullName evidence="6">DNA (cytosine-5-)-methyltransferase</fullName>
    </recommendedName>
</protein>
<dbReference type="EMBL" id="CAUYUJ010021405">
    <property type="protein sequence ID" value="CAK0904514.1"/>
    <property type="molecule type" value="Genomic_DNA"/>
</dbReference>
<evidence type="ECO:0000256" key="2">
    <source>
        <dbReference type="ARBA" id="ARBA00022679"/>
    </source>
</evidence>
<dbReference type="Pfam" id="PF00145">
    <property type="entry name" value="DNA_methylase"/>
    <property type="match status" value="1"/>
</dbReference>
<proteinExistence type="predicted"/>
<evidence type="ECO:0000313" key="4">
    <source>
        <dbReference type="EMBL" id="CAK0904514.1"/>
    </source>
</evidence>
<dbReference type="Proteomes" id="UP001189429">
    <property type="component" value="Unassembled WGS sequence"/>
</dbReference>
<evidence type="ECO:0008006" key="6">
    <source>
        <dbReference type="Google" id="ProtNLM"/>
    </source>
</evidence>
<evidence type="ECO:0000313" key="5">
    <source>
        <dbReference type="Proteomes" id="UP001189429"/>
    </source>
</evidence>
<dbReference type="InterPro" id="IPR001525">
    <property type="entry name" value="C5_MeTfrase"/>
</dbReference>
<feature type="region of interest" description="Disordered" evidence="3">
    <location>
        <begin position="286"/>
        <end position="312"/>
    </location>
</feature>
<dbReference type="InterPro" id="IPR029063">
    <property type="entry name" value="SAM-dependent_MTases_sf"/>
</dbReference>
<evidence type="ECO:0000256" key="3">
    <source>
        <dbReference type="SAM" id="MobiDB-lite"/>
    </source>
</evidence>
<accession>A0ABN9XX80</accession>
<keyword evidence="5" id="KW-1185">Reference proteome</keyword>
<organism evidence="4 5">
    <name type="scientific">Prorocentrum cordatum</name>
    <dbReference type="NCBI Taxonomy" id="2364126"/>
    <lineage>
        <taxon>Eukaryota</taxon>
        <taxon>Sar</taxon>
        <taxon>Alveolata</taxon>
        <taxon>Dinophyceae</taxon>
        <taxon>Prorocentrales</taxon>
        <taxon>Prorocentraceae</taxon>
        <taxon>Prorocentrum</taxon>
    </lineage>
</organism>
<sequence>EVAGGLAQLARGLNVRLTDAGIQAALAGLQQGAAGAAGGAPAPHAGVGGAAGGGIGADLLGGLAAAGAPPGGPPLGLGVAVVPPAAGGAVRLPGLAAGLPGVVPPGDSAWLGKGLQPAALAQVGVQPGTIVEVPTFNAEGHCDGSAFLKLGLQWAADALGTFGLAEFAGASSPVATGMLDDLWAQPPLVHLCSGAREACSARAGARLVYHVDTLRVRTSSGISEPWVRRQVIFGPPSAAAAAGGAGAGGGGDDRKLVAKIEELKSALKRKAGSRVDLFSVATRRQRRADPLVEDDDGDGDSLFRDAPSSSGNNRIHEIAREQPGALLDAGLAEMARFLGEREGADQTTGANTARVMAYLTSIFFGQHPQSTISVHAVKEMRTVAAALDALLQGRLPELGDLLMQRLKALETSVCDKDWGVASQLELTEETPGLVSVTERQAAARHALMRAKLADLRTKAQGRGRAASCPPASGVAREAAGLAEVEAVESAAGDPPALLANGATRKVQLKGGDTDTEGPPAAAPLGQGAGEDAAAADLRPARAVAAAAGSVQECDATLVPQELVAFGAGDKPQLVATKQWVYLMIIALNHLYANCAASEKRCVLAGPASPAQMRAVRRLARAAILFLKSCPTPLTPTDWAAELAKKRVAYDGEEIGAAETLSVEQVLPALPPKGIAASVEAVDLCEGNVREALLDADAMLLPKGVRPARVPRAKIWAPLQTWYDLVAVLWDRGLVEPIALEDVLHVDGRPVLCGAFGVRKGTERAIPLKDGTMGHVLRLIMNLVPSNVVQRVVGGDMDQLPLSSQWSTIVLLAHEMMLWTSTDRQCFFYVFRLPPCWRKFMAFEVPVPGQLVGRPSEPRVYVASTTVAMGWISATGIAQHIHRNILRQGWQLSASLSREAEWRRDRPAPLTALAQEVEAWEVYIDNLEAQEVVTREDGKVLKGTVSPLLLAAREAYARCGTPGVPAKDVLRASEVQALGDYIDGDLGRKEAPRGYVVSLISLTLWVLGRPGVNKKHWQIVLGRWVRVCSHQRAGMACFEKVWRWMSRSHRCWTVPLAVMDELLLAMQLAPLYFTDFRLHVSPVVSCSDASPSGGAVCVSRGLSCAGEEALERVGRVPWQASEEEVVLLSLFDGIGGARESWGALGLETLWFVSAETDATASRVTRNAWPNVKELGDVKQISKEVLLTIKHGCARGRKLIVTGGFPCQGLSRLNVSRKGLQDPRSGLISEVIRILDLVVEVFESWECEFLFENVDSADKRDIAAVTELLGVRPLRLCASQVCHMRRPRLYWCSFELCEVGGVALVDQGAWLQVKLDADPGPTSRWLSPGATWAASADPAARLPTAVGRDRRSEPRPRPAGFNQCDDAALARWAADDFSLPPYQYIDRHCVLHEGQLRPPSAEEREVLMGYRRGHTQVAVTSSVLKSDPRQAECVRCGLLGNAFHVEVVAWLLGHLATQWGFLAAPPSVDELRDRSKPRKSVSLVTRGFAPEQALALDVMRSTSTKGSDVRMSTGELFHPSGWPRQPISPGWWRWRTVVQFHWREEAHINELEMRAFLSALRWRLRAEKNLECKFLHLLDSQVSIAVLAKHRSGSIQLNRVARKVAALEMASGSVAILGFCRSGDNPSDAPSRRQQADA</sequence>